<gene>
    <name evidence="2" type="ORF">DV706_04885</name>
</gene>
<reference evidence="2 3" key="1">
    <citation type="journal article" date="2019" name="Nat. Commun.">
        <title>A new type of DNA phosphorothioation-based antiviral system in archaea.</title>
        <authorList>
            <person name="Xiong L."/>
            <person name="Liu S."/>
            <person name="Chen S."/>
            <person name="Xiao Y."/>
            <person name="Zhu B."/>
            <person name="Gao Y."/>
            <person name="Zhang Y."/>
            <person name="Chen B."/>
            <person name="Luo J."/>
            <person name="Deng Z."/>
            <person name="Chen X."/>
            <person name="Wang L."/>
            <person name="Chen S."/>
        </authorList>
    </citation>
    <scope>NUCLEOTIDE SEQUENCE [LARGE SCALE GENOMIC DNA]</scope>
    <source>
        <strain evidence="2 3">JCM 10635</strain>
    </source>
</reference>
<dbReference type="GeneID" id="39850575"/>
<evidence type="ECO:0000313" key="2">
    <source>
        <dbReference type="EMBL" id="QCC53883.1"/>
    </source>
</evidence>
<dbReference type="AlphaFoldDB" id="A0A4D6HJ43"/>
<feature type="region of interest" description="Disordered" evidence="1">
    <location>
        <begin position="150"/>
        <end position="172"/>
    </location>
</feature>
<name>A0A4D6HJ43_9EURY</name>
<dbReference type="EMBL" id="CP031305">
    <property type="protein sequence ID" value="QCC53883.1"/>
    <property type="molecule type" value="Genomic_DNA"/>
</dbReference>
<accession>A0A4D6HJ43</accession>
<protein>
    <submittedName>
        <fullName evidence="2">Uncharacterized protein</fullName>
    </submittedName>
</protein>
<dbReference type="KEGG" id="nbg:DV706_04885"/>
<organism evidence="2 3">
    <name type="scientific">Natronorubrum bangense</name>
    <dbReference type="NCBI Taxonomy" id="61858"/>
    <lineage>
        <taxon>Archaea</taxon>
        <taxon>Methanobacteriati</taxon>
        <taxon>Methanobacteriota</taxon>
        <taxon>Stenosarchaea group</taxon>
        <taxon>Halobacteria</taxon>
        <taxon>Halobacteriales</taxon>
        <taxon>Natrialbaceae</taxon>
        <taxon>Natronorubrum</taxon>
    </lineage>
</organism>
<proteinExistence type="predicted"/>
<evidence type="ECO:0000256" key="1">
    <source>
        <dbReference type="SAM" id="MobiDB-lite"/>
    </source>
</evidence>
<evidence type="ECO:0000313" key="3">
    <source>
        <dbReference type="Proteomes" id="UP000296822"/>
    </source>
</evidence>
<dbReference type="RefSeq" id="WP_006066246.1">
    <property type="nucleotide sequence ID" value="NZ_CP031305.1"/>
</dbReference>
<sequence length="306" mass="31858">MKRRVFMGLGVTAIAAGTLHSTGAASSITAGRGVSTSAAEDSTALVGLDIADEVESNEESELLTVTNNFTDSFEFTIELTGDATSNDFELVINGTNEGNIATESVDPGPENSQQINIDVSGGGHNEVGEDGITFDIDVVVNNNGPTVTLSRGDVTVTNPGGGGGNTDDEEVDTVPDSRFSVQEFTSSEAGILEFTLSNGGDPATFTHATINEAGDATFVGNENDPELTDGNGGEIDFKGGTTQSWMIGEKEAIEGGSDVSDETTFTIQQLQDDSDDPVSLVGETVSITLVYEDGDGSYEQQFTFAF</sequence>
<dbReference type="Proteomes" id="UP000296822">
    <property type="component" value="Chromosome"/>
</dbReference>